<keyword evidence="4" id="KW-1185">Reference proteome</keyword>
<dbReference type="EMBL" id="JACHXV010000010">
    <property type="protein sequence ID" value="MBB3174662.1"/>
    <property type="molecule type" value="Genomic_DNA"/>
</dbReference>
<proteinExistence type="predicted"/>
<gene>
    <name evidence="2" type="ORF">FHR90_002508</name>
    <name evidence="3" type="ORF">HUK83_03070</name>
</gene>
<reference evidence="3 5" key="1">
    <citation type="submission" date="2020-06" db="EMBL/GenBank/DDBJ databases">
        <title>Description of novel acetic acid bacteria.</title>
        <authorList>
            <person name="Sombolestani A."/>
        </authorList>
    </citation>
    <scope>NUCLEOTIDE SEQUENCE [LARGE SCALE GENOMIC DNA]</scope>
    <source>
        <strain evidence="3 5">LMG 26838</strain>
    </source>
</reference>
<keyword evidence="1" id="KW-0732">Signal</keyword>
<evidence type="ECO:0000313" key="2">
    <source>
        <dbReference type="EMBL" id="MBB3174662.1"/>
    </source>
</evidence>
<evidence type="ECO:0000256" key="1">
    <source>
        <dbReference type="SAM" id="SignalP"/>
    </source>
</evidence>
<comment type="caution">
    <text evidence="2">The sequence shown here is derived from an EMBL/GenBank/DDBJ whole genome shotgun (WGS) entry which is preliminary data.</text>
</comment>
<feature type="signal peptide" evidence="1">
    <location>
        <begin position="1"/>
        <end position="22"/>
    </location>
</feature>
<dbReference type="Proteomes" id="UP000565205">
    <property type="component" value="Unassembled WGS sequence"/>
</dbReference>
<dbReference type="Proteomes" id="UP000557688">
    <property type="component" value="Unassembled WGS sequence"/>
</dbReference>
<dbReference type="EMBL" id="JABXXQ010000028">
    <property type="protein sequence ID" value="NVN29321.1"/>
    <property type="molecule type" value="Genomic_DNA"/>
</dbReference>
<feature type="chain" id="PRO_5036240742" description="Auto-transporter adhesin head GIN domain-containing protein" evidence="1">
    <location>
        <begin position="23"/>
        <end position="236"/>
    </location>
</feature>
<evidence type="ECO:0000313" key="5">
    <source>
        <dbReference type="Proteomes" id="UP000565205"/>
    </source>
</evidence>
<sequence>MPPRWLLPLAVAGLCLSVAARAAVLTGTSLSIDDLCAKRVVITPDPSLKGRVSLDLAAANPQELTSVTLGSGNGEARITGHFCAHGLSDDRKPTLLATILVPPGMALHVTESTVGDYRIGAVGGPMVLRLSGANAVSVAAAGPVDLSSSGSGAISIDHIEGDLDADLSGSSALSVGAGEIGHAHLDLSGVGQASIGAIVREGWFDVSGVGSISLAHPVGVVHRREISGVGRITIAP</sequence>
<name>A0A839V544_9PROT</name>
<accession>A0A839V544</accession>
<evidence type="ECO:0000313" key="4">
    <source>
        <dbReference type="Proteomes" id="UP000557688"/>
    </source>
</evidence>
<evidence type="ECO:0000313" key="3">
    <source>
        <dbReference type="EMBL" id="NVN29321.1"/>
    </source>
</evidence>
<reference evidence="2 4" key="2">
    <citation type="submission" date="2020-08" db="EMBL/GenBank/DDBJ databases">
        <title>Genomic Encyclopedia of Type Strains, Phase III (KMG-III): the genomes of soil and plant-associated and newly described type strains.</title>
        <authorList>
            <person name="Whitman W."/>
        </authorList>
    </citation>
    <scope>NUCLEOTIDE SEQUENCE [LARGE SCALE GENOMIC DNA]</scope>
    <source>
        <strain evidence="2 4">CECT 8088</strain>
    </source>
</reference>
<dbReference type="Gene3D" id="2.160.20.120">
    <property type="match status" value="1"/>
</dbReference>
<evidence type="ECO:0008006" key="6">
    <source>
        <dbReference type="Google" id="ProtNLM"/>
    </source>
</evidence>
<organism evidence="2 4">
    <name type="scientific">Endobacter medicaginis</name>
    <dbReference type="NCBI Taxonomy" id="1181271"/>
    <lineage>
        <taxon>Bacteria</taxon>
        <taxon>Pseudomonadati</taxon>
        <taxon>Pseudomonadota</taxon>
        <taxon>Alphaproteobacteria</taxon>
        <taxon>Acetobacterales</taxon>
        <taxon>Acetobacteraceae</taxon>
        <taxon>Endobacter</taxon>
    </lineage>
</organism>
<dbReference type="RefSeq" id="WP_176622045.1">
    <property type="nucleotide sequence ID" value="NZ_JABXXQ010000028.1"/>
</dbReference>
<protein>
    <recommendedName>
        <fullName evidence="6">Auto-transporter adhesin head GIN domain-containing protein</fullName>
    </recommendedName>
</protein>
<dbReference type="AlphaFoldDB" id="A0A839V544"/>